<dbReference type="Gene3D" id="2.10.260.10">
    <property type="match status" value="1"/>
</dbReference>
<proteinExistence type="predicted"/>
<protein>
    <recommendedName>
        <fullName evidence="1">SpoVT-AbrB domain-containing protein</fullName>
    </recommendedName>
</protein>
<comment type="caution">
    <text evidence="2">The sequence shown here is derived from an EMBL/GenBank/DDBJ whole genome shotgun (WGS) entry which is preliminary data.</text>
</comment>
<dbReference type="AlphaFoldDB" id="A0A1F5GCX0"/>
<reference evidence="2 3" key="1">
    <citation type="journal article" date="2016" name="Nat. Commun.">
        <title>Thousands of microbial genomes shed light on interconnected biogeochemical processes in an aquifer system.</title>
        <authorList>
            <person name="Anantharaman K."/>
            <person name="Brown C.T."/>
            <person name="Hug L.A."/>
            <person name="Sharon I."/>
            <person name="Castelle C.J."/>
            <person name="Probst A.J."/>
            <person name="Thomas B.C."/>
            <person name="Singh A."/>
            <person name="Wilkins M.J."/>
            <person name="Karaoz U."/>
            <person name="Brodie E.L."/>
            <person name="Williams K.H."/>
            <person name="Hubbard S.S."/>
            <person name="Banfield J.F."/>
        </authorList>
    </citation>
    <scope>NUCLEOTIDE SEQUENCE [LARGE SCALE GENOMIC DNA]</scope>
</reference>
<gene>
    <name evidence="2" type="ORF">A2693_04700</name>
</gene>
<organism evidence="2 3">
    <name type="scientific">Candidatus Curtissbacteria bacterium RIFCSPHIGHO2_01_FULL_40_12</name>
    <dbReference type="NCBI Taxonomy" id="1797710"/>
    <lineage>
        <taxon>Bacteria</taxon>
        <taxon>Candidatus Curtissiibacteriota</taxon>
    </lineage>
</organism>
<accession>A0A1F5GCX0</accession>
<dbReference type="Proteomes" id="UP000178577">
    <property type="component" value="Unassembled WGS sequence"/>
</dbReference>
<dbReference type="SUPFAM" id="SSF89447">
    <property type="entry name" value="AbrB/MazE/MraZ-like"/>
    <property type="match status" value="1"/>
</dbReference>
<dbReference type="EMBL" id="MFAY01000001">
    <property type="protein sequence ID" value="OGD89695.1"/>
    <property type="molecule type" value="Genomic_DNA"/>
</dbReference>
<evidence type="ECO:0000259" key="1">
    <source>
        <dbReference type="Pfam" id="PF04014"/>
    </source>
</evidence>
<name>A0A1F5GCX0_9BACT</name>
<dbReference type="GO" id="GO:0003677">
    <property type="term" value="F:DNA binding"/>
    <property type="evidence" value="ECO:0007669"/>
    <property type="project" value="InterPro"/>
</dbReference>
<sequence length="67" mass="7567">MIQKIIRVGNSVAVIIPKKVLEEKRIKVGDAVNISVDPVFTADREIHDLTQKLIKQYRPALEELASK</sequence>
<dbReference type="Pfam" id="PF04014">
    <property type="entry name" value="MazE_antitoxin"/>
    <property type="match status" value="1"/>
</dbReference>
<feature type="domain" description="SpoVT-AbrB" evidence="1">
    <location>
        <begin position="6"/>
        <end position="37"/>
    </location>
</feature>
<dbReference type="InterPro" id="IPR037914">
    <property type="entry name" value="SpoVT-AbrB_sf"/>
</dbReference>
<evidence type="ECO:0000313" key="3">
    <source>
        <dbReference type="Proteomes" id="UP000178577"/>
    </source>
</evidence>
<dbReference type="InterPro" id="IPR007159">
    <property type="entry name" value="SpoVT-AbrB_dom"/>
</dbReference>
<evidence type="ECO:0000313" key="2">
    <source>
        <dbReference type="EMBL" id="OGD89695.1"/>
    </source>
</evidence>